<dbReference type="Pfam" id="PF07731">
    <property type="entry name" value="Cu-oxidase_2"/>
    <property type="match status" value="1"/>
</dbReference>
<dbReference type="InterPro" id="IPR011706">
    <property type="entry name" value="Cu-oxidase_C"/>
</dbReference>
<comment type="subunit">
    <text evidence="1">Monomer.</text>
</comment>
<dbReference type="PANTHER" id="PTHR48267">
    <property type="entry name" value="CUPREDOXIN SUPERFAMILY PROTEIN"/>
    <property type="match status" value="1"/>
</dbReference>
<evidence type="ECO:0000256" key="1">
    <source>
        <dbReference type="ARBA" id="ARBA00011245"/>
    </source>
</evidence>
<protein>
    <recommendedName>
        <fullName evidence="5">Multicopper oxidase CueO</fullName>
        <ecNumber evidence="4">1.16.3.4</ecNumber>
    </recommendedName>
    <alternativeName>
        <fullName evidence="6">Copper efflux oxidase</fullName>
    </alternativeName>
    <alternativeName>
        <fullName evidence="7">Cuprous oxidase</fullName>
    </alternativeName>
</protein>
<accession>A0A2T5IEQ3</accession>
<proteinExistence type="predicted"/>
<dbReference type="EMBL" id="QAOK01000005">
    <property type="protein sequence ID" value="PTQ82312.1"/>
    <property type="molecule type" value="Genomic_DNA"/>
</dbReference>
<organism evidence="11 12">
    <name type="scientific">Nitrosospira multiformis</name>
    <dbReference type="NCBI Taxonomy" id="1231"/>
    <lineage>
        <taxon>Bacteria</taxon>
        <taxon>Pseudomonadati</taxon>
        <taxon>Pseudomonadota</taxon>
        <taxon>Betaproteobacteria</taxon>
        <taxon>Nitrosomonadales</taxon>
        <taxon>Nitrosomonadaceae</taxon>
        <taxon>Nitrosospira</taxon>
    </lineage>
</organism>
<sequence>MKDYDRKRRQFLQYLLAGTAAAAFPGFGLAQDRRMLNAKPDPNFKPDVEIEFVAQLAEVPILPGPSTSVFRYDGKVLKGPQAALLKSAPGYLGPIMNLVQGQKVRIFYYNKLPEPSIMHWHGMHVPQKMDGHPMYAIEPGERYVYEFEVKNPAGTNWYHAHPHEMTGPQVYRGQAGLITIRDEQERKLDLPDGEYDLPLTIQDRRFTAGNQLQYIFGMHERMTGFLGDTILVNGRADAIIPVKTRAYRIRVFNGSNSRIYKLGWEDGTPLTAIGTDGGLLEDPQTFPYIMLAPAERVELWVDFSGRKPGTDLMLRSLEYDFPQMGMGMGGGMEMHGGMGRGRMGGRGGMGMGTGRLPQGKDFPIVRFHIVEKIGESPELPKRLVKMRNLTEKDVANPGRPVPIAASMEHMSPLLNSASFEMDEVMDIERIPVNTIQKVRITNEHGSMGSGMGGRGPMGGRMGGMRGGMGMMMLPHPIHMHGQQFRIISRKLKDGNMDSYATVRDGFINSGWKDTVLVMPNEEIDVIKPFEDYTGLFLYHCHNLEHEDLGMMRNFYVS</sequence>
<name>A0A2T5IEQ3_9PROT</name>
<dbReference type="EC" id="1.16.3.4" evidence="4"/>
<dbReference type="GO" id="GO:0016491">
    <property type="term" value="F:oxidoreductase activity"/>
    <property type="evidence" value="ECO:0007669"/>
    <property type="project" value="UniProtKB-KW"/>
</dbReference>
<evidence type="ECO:0000256" key="2">
    <source>
        <dbReference type="ARBA" id="ARBA00022723"/>
    </source>
</evidence>
<dbReference type="InterPro" id="IPR006311">
    <property type="entry name" value="TAT_signal"/>
</dbReference>
<evidence type="ECO:0000256" key="3">
    <source>
        <dbReference type="ARBA" id="ARBA00023002"/>
    </source>
</evidence>
<dbReference type="Pfam" id="PF07732">
    <property type="entry name" value="Cu-oxidase_3"/>
    <property type="match status" value="1"/>
</dbReference>
<dbReference type="PANTHER" id="PTHR48267:SF1">
    <property type="entry name" value="BILIRUBIN OXIDASE"/>
    <property type="match status" value="1"/>
</dbReference>
<evidence type="ECO:0000256" key="6">
    <source>
        <dbReference type="ARBA" id="ARBA00042896"/>
    </source>
</evidence>
<dbReference type="Gene3D" id="2.60.40.420">
    <property type="entry name" value="Cupredoxins - blue copper proteins"/>
    <property type="match status" value="3"/>
</dbReference>
<evidence type="ECO:0000256" key="8">
    <source>
        <dbReference type="ARBA" id="ARBA00048092"/>
    </source>
</evidence>
<evidence type="ECO:0000259" key="9">
    <source>
        <dbReference type="Pfam" id="PF07731"/>
    </source>
</evidence>
<dbReference type="RefSeq" id="WP_107761588.1">
    <property type="nucleotide sequence ID" value="NZ_QAOK01000005.1"/>
</dbReference>
<keyword evidence="3" id="KW-0560">Oxidoreductase</keyword>
<feature type="domain" description="Plastocyanin-like" evidence="9">
    <location>
        <begin position="470"/>
        <end position="556"/>
    </location>
</feature>
<evidence type="ECO:0000256" key="4">
    <source>
        <dbReference type="ARBA" id="ARBA00038978"/>
    </source>
</evidence>
<evidence type="ECO:0000256" key="5">
    <source>
        <dbReference type="ARBA" id="ARBA00041027"/>
    </source>
</evidence>
<dbReference type="PROSITE" id="PS00080">
    <property type="entry name" value="MULTICOPPER_OXIDASE2"/>
    <property type="match status" value="1"/>
</dbReference>
<evidence type="ECO:0000256" key="7">
    <source>
        <dbReference type="ARBA" id="ARBA00043090"/>
    </source>
</evidence>
<comment type="caution">
    <text evidence="11">The sequence shown here is derived from an EMBL/GenBank/DDBJ whole genome shotgun (WGS) entry which is preliminary data.</text>
</comment>
<evidence type="ECO:0000313" key="11">
    <source>
        <dbReference type="EMBL" id="PTQ82312.1"/>
    </source>
</evidence>
<dbReference type="CDD" id="cd13852">
    <property type="entry name" value="CuRO_1_McoP_like"/>
    <property type="match status" value="1"/>
</dbReference>
<dbReference type="GO" id="GO:0005507">
    <property type="term" value="F:copper ion binding"/>
    <property type="evidence" value="ECO:0007669"/>
    <property type="project" value="InterPro"/>
</dbReference>
<gene>
    <name evidence="11" type="ORF">C8R21_10572</name>
</gene>
<evidence type="ECO:0000259" key="10">
    <source>
        <dbReference type="Pfam" id="PF07732"/>
    </source>
</evidence>
<dbReference type="InterPro" id="IPR002355">
    <property type="entry name" value="Cu_oxidase_Cu_BS"/>
</dbReference>
<dbReference type="AlphaFoldDB" id="A0A2T5IEQ3"/>
<dbReference type="Proteomes" id="UP000244152">
    <property type="component" value="Unassembled WGS sequence"/>
</dbReference>
<dbReference type="InterPro" id="IPR011707">
    <property type="entry name" value="Cu-oxidase-like_N"/>
</dbReference>
<dbReference type="PROSITE" id="PS51318">
    <property type="entry name" value="TAT"/>
    <property type="match status" value="1"/>
</dbReference>
<keyword evidence="2" id="KW-0479">Metal-binding</keyword>
<dbReference type="CDD" id="cd13879">
    <property type="entry name" value="CuRO_2_McoP_like"/>
    <property type="match status" value="1"/>
</dbReference>
<dbReference type="SUPFAM" id="SSF49503">
    <property type="entry name" value="Cupredoxins"/>
    <property type="match status" value="3"/>
</dbReference>
<reference evidence="11 12" key="1">
    <citation type="submission" date="2018-04" db="EMBL/GenBank/DDBJ databases">
        <title>Active sludge and wastewater microbial communities from Klosterneuburg, Austria.</title>
        <authorList>
            <person name="Wagner M."/>
        </authorList>
    </citation>
    <scope>NUCLEOTIDE SEQUENCE [LARGE SCALE GENOMIC DNA]</scope>
    <source>
        <strain evidence="11 12">Nl12</strain>
    </source>
</reference>
<evidence type="ECO:0000313" key="12">
    <source>
        <dbReference type="Proteomes" id="UP000244152"/>
    </source>
</evidence>
<comment type="catalytic activity">
    <reaction evidence="8">
        <text>4 Cu(+) + O2 + 4 H(+) = 4 Cu(2+) + 2 H2O</text>
        <dbReference type="Rhea" id="RHEA:30083"/>
        <dbReference type="ChEBI" id="CHEBI:15377"/>
        <dbReference type="ChEBI" id="CHEBI:15378"/>
        <dbReference type="ChEBI" id="CHEBI:15379"/>
        <dbReference type="ChEBI" id="CHEBI:29036"/>
        <dbReference type="ChEBI" id="CHEBI:49552"/>
        <dbReference type="EC" id="1.16.3.4"/>
    </reaction>
    <physiologicalReaction direction="left-to-right" evidence="8">
        <dbReference type="Rhea" id="RHEA:30084"/>
    </physiologicalReaction>
</comment>
<dbReference type="InterPro" id="IPR045087">
    <property type="entry name" value="Cu-oxidase_fam"/>
</dbReference>
<dbReference type="InterPro" id="IPR008972">
    <property type="entry name" value="Cupredoxin"/>
</dbReference>
<feature type="domain" description="Plastocyanin-like" evidence="10">
    <location>
        <begin position="89"/>
        <end position="184"/>
    </location>
</feature>